<evidence type="ECO:0000256" key="2">
    <source>
        <dbReference type="ARBA" id="ARBA00019110"/>
    </source>
</evidence>
<evidence type="ECO:0000313" key="12">
    <source>
        <dbReference type="Proteomes" id="UP000255213"/>
    </source>
</evidence>
<evidence type="ECO:0000256" key="1">
    <source>
        <dbReference type="ARBA" id="ARBA00012831"/>
    </source>
</evidence>
<dbReference type="PRINTS" id="PR01046">
    <property type="entry name" value="TRNASYNTHPRO"/>
</dbReference>
<dbReference type="InterPro" id="IPR002314">
    <property type="entry name" value="aa-tRNA-synt_IIb"/>
</dbReference>
<dbReference type="GO" id="GO:0005524">
    <property type="term" value="F:ATP binding"/>
    <property type="evidence" value="ECO:0007669"/>
    <property type="project" value="UniProtKB-KW"/>
</dbReference>
<keyword evidence="7 11" id="KW-0030">Aminoacyl-tRNA synthetase</keyword>
<feature type="domain" description="Aminoacyl-transfer RNA synthetases class-II family profile" evidence="10">
    <location>
        <begin position="48"/>
        <end position="155"/>
    </location>
</feature>
<dbReference type="GO" id="GO:0140096">
    <property type="term" value="F:catalytic activity, acting on a protein"/>
    <property type="evidence" value="ECO:0007669"/>
    <property type="project" value="UniProtKB-ARBA"/>
</dbReference>
<dbReference type="InterPro" id="IPR050062">
    <property type="entry name" value="Pro-tRNA_synthetase"/>
</dbReference>
<dbReference type="PANTHER" id="PTHR42753:SF2">
    <property type="entry name" value="PROLINE--TRNA LIGASE"/>
    <property type="match status" value="1"/>
</dbReference>
<dbReference type="EMBL" id="UHEN01000001">
    <property type="protein sequence ID" value="SUN04767.1"/>
    <property type="molecule type" value="Genomic_DNA"/>
</dbReference>
<dbReference type="PROSITE" id="PS50862">
    <property type="entry name" value="AA_TRNA_LIGASE_II"/>
    <property type="match status" value="1"/>
</dbReference>
<dbReference type="SUPFAM" id="SSF55681">
    <property type="entry name" value="Class II aaRS and biotin synthetases"/>
    <property type="match status" value="1"/>
</dbReference>
<evidence type="ECO:0000256" key="6">
    <source>
        <dbReference type="ARBA" id="ARBA00022917"/>
    </source>
</evidence>
<proteinExistence type="predicted"/>
<sequence>MKQSKMIIPTLREMPSDAQVISHALMVRAGYVRQISAGIYSYLPLANRVIEKAKNIMRQEFDKIGAVEFLAPALLSADIWRESGRYDTYGDDLYKLKNREGSDFILGPTHEETVTLLARDAVQSYKQLPLNIYQIQPKYRDEKRPRNGLLRGREFIMKRRIQFPC</sequence>
<dbReference type="GO" id="GO:0004827">
    <property type="term" value="F:proline-tRNA ligase activity"/>
    <property type="evidence" value="ECO:0007669"/>
    <property type="project" value="UniProtKB-EC"/>
</dbReference>
<dbReference type="GO" id="GO:0006433">
    <property type="term" value="P:prolyl-tRNA aminoacylation"/>
    <property type="evidence" value="ECO:0007669"/>
    <property type="project" value="InterPro"/>
</dbReference>
<evidence type="ECO:0000256" key="9">
    <source>
        <dbReference type="ARBA" id="ARBA00047671"/>
    </source>
</evidence>
<dbReference type="PANTHER" id="PTHR42753">
    <property type="entry name" value="MITOCHONDRIAL RIBOSOME PROTEIN L39/PROLYL-TRNA LIGASE FAMILY MEMBER"/>
    <property type="match status" value="1"/>
</dbReference>
<keyword evidence="3 11" id="KW-0436">Ligase</keyword>
<keyword evidence="4" id="KW-0547">Nucleotide-binding</keyword>
<evidence type="ECO:0000259" key="10">
    <source>
        <dbReference type="PROSITE" id="PS50862"/>
    </source>
</evidence>
<name>A0A380I9T8_STRAI</name>
<evidence type="ECO:0000256" key="8">
    <source>
        <dbReference type="ARBA" id="ARBA00029731"/>
    </source>
</evidence>
<keyword evidence="5" id="KW-0067">ATP-binding</keyword>
<dbReference type="Pfam" id="PF00587">
    <property type="entry name" value="tRNA-synt_2b"/>
    <property type="match status" value="1"/>
</dbReference>
<accession>A0A380I9T8</accession>
<evidence type="ECO:0000313" key="11">
    <source>
        <dbReference type="EMBL" id="SUN04767.1"/>
    </source>
</evidence>
<organism evidence="11 12">
    <name type="scientific">Streptococcus acidominimus</name>
    <dbReference type="NCBI Taxonomy" id="1326"/>
    <lineage>
        <taxon>Bacteria</taxon>
        <taxon>Bacillati</taxon>
        <taxon>Bacillota</taxon>
        <taxon>Bacilli</taxon>
        <taxon>Lactobacillales</taxon>
        <taxon>Streptococcaceae</taxon>
        <taxon>Streptococcus</taxon>
    </lineage>
</organism>
<reference evidence="11 12" key="1">
    <citation type="submission" date="2018-06" db="EMBL/GenBank/DDBJ databases">
        <authorList>
            <consortium name="Pathogen Informatics"/>
            <person name="Doyle S."/>
        </authorList>
    </citation>
    <scope>NUCLEOTIDE SEQUENCE [LARGE SCALE GENOMIC DNA]</scope>
    <source>
        <strain evidence="11 12">NCTC12957</strain>
    </source>
</reference>
<dbReference type="AlphaFoldDB" id="A0A380I9T8"/>
<protein>
    <recommendedName>
        <fullName evidence="2">Proline--tRNA ligase</fullName>
        <ecNumber evidence="1">6.1.1.15</ecNumber>
    </recommendedName>
    <alternativeName>
        <fullName evidence="8">Prolyl-tRNA synthetase</fullName>
    </alternativeName>
</protein>
<dbReference type="InterPro" id="IPR002316">
    <property type="entry name" value="Pro-tRNA-ligase_IIa"/>
</dbReference>
<evidence type="ECO:0000256" key="4">
    <source>
        <dbReference type="ARBA" id="ARBA00022741"/>
    </source>
</evidence>
<dbReference type="InterPro" id="IPR006195">
    <property type="entry name" value="aa-tRNA-synth_II"/>
</dbReference>
<evidence type="ECO:0000256" key="3">
    <source>
        <dbReference type="ARBA" id="ARBA00022598"/>
    </source>
</evidence>
<dbReference type="Proteomes" id="UP000255213">
    <property type="component" value="Unassembled WGS sequence"/>
</dbReference>
<dbReference type="EC" id="6.1.1.15" evidence="1"/>
<gene>
    <name evidence="11" type="primary">proS_2</name>
    <name evidence="11" type="ORF">NCTC12957_00005</name>
</gene>
<evidence type="ECO:0000256" key="5">
    <source>
        <dbReference type="ARBA" id="ARBA00022840"/>
    </source>
</evidence>
<dbReference type="GO" id="GO:0016740">
    <property type="term" value="F:transferase activity"/>
    <property type="evidence" value="ECO:0007669"/>
    <property type="project" value="UniProtKB-ARBA"/>
</dbReference>
<dbReference type="Gene3D" id="3.30.930.10">
    <property type="entry name" value="Bira Bifunctional Protein, Domain 2"/>
    <property type="match status" value="1"/>
</dbReference>
<dbReference type="InterPro" id="IPR045864">
    <property type="entry name" value="aa-tRNA-synth_II/BPL/LPL"/>
</dbReference>
<comment type="catalytic activity">
    <reaction evidence="9">
        <text>tRNA(Pro) + L-proline + ATP = L-prolyl-tRNA(Pro) + AMP + diphosphate</text>
        <dbReference type="Rhea" id="RHEA:14305"/>
        <dbReference type="Rhea" id="RHEA-COMP:9700"/>
        <dbReference type="Rhea" id="RHEA-COMP:9702"/>
        <dbReference type="ChEBI" id="CHEBI:30616"/>
        <dbReference type="ChEBI" id="CHEBI:33019"/>
        <dbReference type="ChEBI" id="CHEBI:60039"/>
        <dbReference type="ChEBI" id="CHEBI:78442"/>
        <dbReference type="ChEBI" id="CHEBI:78532"/>
        <dbReference type="ChEBI" id="CHEBI:456215"/>
        <dbReference type="EC" id="6.1.1.15"/>
    </reaction>
</comment>
<keyword evidence="6" id="KW-0648">Protein biosynthesis</keyword>
<evidence type="ECO:0000256" key="7">
    <source>
        <dbReference type="ARBA" id="ARBA00023146"/>
    </source>
</evidence>
<dbReference type="GO" id="GO:0005829">
    <property type="term" value="C:cytosol"/>
    <property type="evidence" value="ECO:0007669"/>
    <property type="project" value="TreeGrafter"/>
</dbReference>